<name>A0A4U5MQV0_STECR</name>
<dbReference type="CDD" id="cd00637">
    <property type="entry name" value="7tm_classA_rhodopsin-like"/>
    <property type="match status" value="1"/>
</dbReference>
<gene>
    <name evidence="7" type="ORF">L596_019367</name>
</gene>
<feature type="transmembrane region" description="Helical" evidence="5">
    <location>
        <begin position="140"/>
        <end position="162"/>
    </location>
</feature>
<dbReference type="InterPro" id="IPR017452">
    <property type="entry name" value="GPCR_Rhodpsn_7TM"/>
</dbReference>
<dbReference type="Pfam" id="PF10328">
    <property type="entry name" value="7TM_GPCR_Srx"/>
    <property type="match status" value="1"/>
</dbReference>
<keyword evidence="8" id="KW-1185">Reference proteome</keyword>
<organism evidence="7 8">
    <name type="scientific">Steinernema carpocapsae</name>
    <name type="common">Entomopathogenic nematode</name>
    <dbReference type="NCBI Taxonomy" id="34508"/>
    <lineage>
        <taxon>Eukaryota</taxon>
        <taxon>Metazoa</taxon>
        <taxon>Ecdysozoa</taxon>
        <taxon>Nematoda</taxon>
        <taxon>Chromadorea</taxon>
        <taxon>Rhabditida</taxon>
        <taxon>Tylenchina</taxon>
        <taxon>Panagrolaimomorpha</taxon>
        <taxon>Strongyloidoidea</taxon>
        <taxon>Steinernematidae</taxon>
        <taxon>Steinernema</taxon>
    </lineage>
</organism>
<comment type="caution">
    <text evidence="7">The sequence shown here is derived from an EMBL/GenBank/DDBJ whole genome shotgun (WGS) entry which is preliminary data.</text>
</comment>
<proteinExistence type="predicted"/>
<feature type="transmembrane region" description="Helical" evidence="5">
    <location>
        <begin position="195"/>
        <end position="216"/>
    </location>
</feature>
<dbReference type="Proteomes" id="UP000298663">
    <property type="component" value="Unassembled WGS sequence"/>
</dbReference>
<evidence type="ECO:0000313" key="7">
    <source>
        <dbReference type="EMBL" id="TKR71832.1"/>
    </source>
</evidence>
<keyword evidence="2 5" id="KW-0812">Transmembrane</keyword>
<comment type="subcellular location">
    <subcellularLocation>
        <location evidence="1">Membrane</location>
    </subcellularLocation>
</comment>
<reference evidence="7 8" key="2">
    <citation type="journal article" date="2019" name="G3 (Bethesda)">
        <title>Hybrid Assembly of the Genome of the Entomopathogenic Nematode Steinernema carpocapsae Identifies the X-Chromosome.</title>
        <authorList>
            <person name="Serra L."/>
            <person name="Macchietto M."/>
            <person name="Macias-Munoz A."/>
            <person name="McGill C.J."/>
            <person name="Rodriguez I.M."/>
            <person name="Rodriguez B."/>
            <person name="Murad R."/>
            <person name="Mortazavi A."/>
        </authorList>
    </citation>
    <scope>NUCLEOTIDE SEQUENCE [LARGE SCALE GENOMIC DNA]</scope>
    <source>
        <strain evidence="7 8">ALL</strain>
    </source>
</reference>
<protein>
    <recommendedName>
        <fullName evidence="6">G-protein coupled receptors family 1 profile domain-containing protein</fullName>
    </recommendedName>
</protein>
<dbReference type="Gene3D" id="1.20.1070.10">
    <property type="entry name" value="Rhodopsin 7-helix transmembrane proteins"/>
    <property type="match status" value="1"/>
</dbReference>
<evidence type="ECO:0000256" key="3">
    <source>
        <dbReference type="ARBA" id="ARBA00022989"/>
    </source>
</evidence>
<dbReference type="SUPFAM" id="SSF81321">
    <property type="entry name" value="Family A G protein-coupled receptor-like"/>
    <property type="match status" value="1"/>
</dbReference>
<feature type="transmembrane region" description="Helical" evidence="5">
    <location>
        <begin position="237"/>
        <end position="258"/>
    </location>
</feature>
<dbReference type="PANTHER" id="PTHR23017">
    <property type="entry name" value="SERPENTINE RECEPTOR, CLASS X"/>
    <property type="match status" value="1"/>
</dbReference>
<feature type="domain" description="G-protein coupled receptors family 1 profile" evidence="6">
    <location>
        <begin position="117"/>
        <end position="155"/>
    </location>
</feature>
<dbReference type="GO" id="GO:0016020">
    <property type="term" value="C:membrane"/>
    <property type="evidence" value="ECO:0007669"/>
    <property type="project" value="UniProtKB-SubCell"/>
</dbReference>
<reference evidence="7 8" key="1">
    <citation type="journal article" date="2015" name="Genome Biol.">
        <title>Comparative genomics of Steinernema reveals deeply conserved gene regulatory networks.</title>
        <authorList>
            <person name="Dillman A.R."/>
            <person name="Macchietto M."/>
            <person name="Porter C.F."/>
            <person name="Rogers A."/>
            <person name="Williams B."/>
            <person name="Antoshechkin I."/>
            <person name="Lee M.M."/>
            <person name="Goodwin Z."/>
            <person name="Lu X."/>
            <person name="Lewis E.E."/>
            <person name="Goodrich-Blair H."/>
            <person name="Stock S.P."/>
            <person name="Adams B.J."/>
            <person name="Sternberg P.W."/>
            <person name="Mortazavi A."/>
        </authorList>
    </citation>
    <scope>NUCLEOTIDE SEQUENCE [LARGE SCALE GENOMIC DNA]</scope>
    <source>
        <strain evidence="7 8">ALL</strain>
    </source>
</reference>
<dbReference type="OrthoDB" id="6147321at2759"/>
<feature type="transmembrane region" description="Helical" evidence="5">
    <location>
        <begin position="92"/>
        <end position="113"/>
    </location>
</feature>
<dbReference type="PROSITE" id="PS50262">
    <property type="entry name" value="G_PROTEIN_RECEP_F1_2"/>
    <property type="match status" value="1"/>
</dbReference>
<evidence type="ECO:0000256" key="4">
    <source>
        <dbReference type="ARBA" id="ARBA00023136"/>
    </source>
</evidence>
<evidence type="ECO:0000256" key="1">
    <source>
        <dbReference type="ARBA" id="ARBA00004370"/>
    </source>
</evidence>
<evidence type="ECO:0000256" key="2">
    <source>
        <dbReference type="ARBA" id="ARBA00022692"/>
    </source>
</evidence>
<sequence>MLAENETFVFGSELLGRRNPTPIDKLVGGAIFTLALAAVTLGSYNLYLIKIMPIFHCAFGRFLASRTVGEVGANLIHVVYSGPVTILQPRDIPAWVGIVAFTISYFYACHACAMHQIVSLNRMVAVCFPLRYRFIFKKKICFTIIVSVWVFVLLVLSSYNIFPCNQVGYSPTLYEFVFVKCRPNLERDLSIVGTVVNRACFAICLNTMVCDLITLTKIIQIKRSGIHRTHFNRDVRFFAQTSIQNVTMIAALTMIMVVNNGSTDGLLMNVFAFNTLLVTHINNALAMIVFNPEVRARFYRSTSAVRTYSK</sequence>
<evidence type="ECO:0000259" key="6">
    <source>
        <dbReference type="PROSITE" id="PS50262"/>
    </source>
</evidence>
<dbReference type="InterPro" id="IPR019430">
    <property type="entry name" value="7TM_GPCR_serpentine_rcpt_Srx"/>
</dbReference>
<accession>A0A4U5MQV0</accession>
<keyword evidence="4 5" id="KW-0472">Membrane</keyword>
<dbReference type="AlphaFoldDB" id="A0A4U5MQV0"/>
<dbReference type="EMBL" id="AZBU02000006">
    <property type="protein sequence ID" value="TKR71832.1"/>
    <property type="molecule type" value="Genomic_DNA"/>
</dbReference>
<keyword evidence="3 5" id="KW-1133">Transmembrane helix</keyword>
<evidence type="ECO:0000256" key="5">
    <source>
        <dbReference type="SAM" id="Phobius"/>
    </source>
</evidence>
<feature type="transmembrane region" description="Helical" evidence="5">
    <location>
        <begin position="59"/>
        <end position="80"/>
    </location>
</feature>
<dbReference type="PANTHER" id="PTHR23017:SF3">
    <property type="entry name" value="G-PROTEIN COUPLED RECEPTORS FAMILY 1 PROFILE DOMAIN-CONTAINING PROTEIN"/>
    <property type="match status" value="1"/>
</dbReference>
<feature type="transmembrane region" description="Helical" evidence="5">
    <location>
        <begin position="270"/>
        <end position="290"/>
    </location>
</feature>
<evidence type="ECO:0000313" key="8">
    <source>
        <dbReference type="Proteomes" id="UP000298663"/>
    </source>
</evidence>
<feature type="transmembrane region" description="Helical" evidence="5">
    <location>
        <begin position="26"/>
        <end position="47"/>
    </location>
</feature>